<feature type="compositionally biased region" description="Basic residues" evidence="1">
    <location>
        <begin position="89"/>
        <end position="99"/>
    </location>
</feature>
<sequence length="144" mass="16591">MEFRRSKPIHGVQNTKTNPWISEHQNQSCYPWSSILLFQNLKIPEPFESHSKTFRRRLMARESRLPATHRAPARRRRRRRVGRPDPSKRRVGPTRRRRRGDGSSAWEVGRSWGRRRRAGAGDVGAMEAGGGAREVAGTGGRNRR</sequence>
<organism evidence="2">
    <name type="scientific">Arundo donax</name>
    <name type="common">Giant reed</name>
    <name type="synonym">Donax arundinaceus</name>
    <dbReference type="NCBI Taxonomy" id="35708"/>
    <lineage>
        <taxon>Eukaryota</taxon>
        <taxon>Viridiplantae</taxon>
        <taxon>Streptophyta</taxon>
        <taxon>Embryophyta</taxon>
        <taxon>Tracheophyta</taxon>
        <taxon>Spermatophyta</taxon>
        <taxon>Magnoliopsida</taxon>
        <taxon>Liliopsida</taxon>
        <taxon>Poales</taxon>
        <taxon>Poaceae</taxon>
        <taxon>PACMAD clade</taxon>
        <taxon>Arundinoideae</taxon>
        <taxon>Arundineae</taxon>
        <taxon>Arundo</taxon>
    </lineage>
</organism>
<evidence type="ECO:0000256" key="1">
    <source>
        <dbReference type="SAM" id="MobiDB-lite"/>
    </source>
</evidence>
<reference evidence="2" key="2">
    <citation type="journal article" date="2015" name="Data Brief">
        <title>Shoot transcriptome of the giant reed, Arundo donax.</title>
        <authorList>
            <person name="Barrero R.A."/>
            <person name="Guerrero F.D."/>
            <person name="Moolhuijzen P."/>
            <person name="Goolsby J.A."/>
            <person name="Tidwell J."/>
            <person name="Bellgard S.E."/>
            <person name="Bellgard M.I."/>
        </authorList>
    </citation>
    <scope>NUCLEOTIDE SEQUENCE</scope>
    <source>
        <tissue evidence="2">Shoot tissue taken approximately 20 cm above the soil surface</tissue>
    </source>
</reference>
<accession>A0A0A9HF41</accession>
<name>A0A0A9HF41_ARUDO</name>
<dbReference type="AlphaFoldDB" id="A0A0A9HF41"/>
<protein>
    <submittedName>
        <fullName evidence="2">Uncharacterized protein</fullName>
    </submittedName>
</protein>
<dbReference type="EMBL" id="GBRH01162519">
    <property type="protein sequence ID" value="JAE35377.1"/>
    <property type="molecule type" value="Transcribed_RNA"/>
</dbReference>
<proteinExistence type="predicted"/>
<feature type="region of interest" description="Disordered" evidence="1">
    <location>
        <begin position="59"/>
        <end position="144"/>
    </location>
</feature>
<feature type="compositionally biased region" description="Gly residues" evidence="1">
    <location>
        <begin position="127"/>
        <end position="144"/>
    </location>
</feature>
<feature type="compositionally biased region" description="Basic residues" evidence="1">
    <location>
        <begin position="71"/>
        <end position="81"/>
    </location>
</feature>
<evidence type="ECO:0000313" key="2">
    <source>
        <dbReference type="EMBL" id="JAE35377.1"/>
    </source>
</evidence>
<reference evidence="2" key="1">
    <citation type="submission" date="2014-09" db="EMBL/GenBank/DDBJ databases">
        <authorList>
            <person name="Magalhaes I.L.F."/>
            <person name="Oliveira U."/>
            <person name="Santos F.R."/>
            <person name="Vidigal T.H.D.A."/>
            <person name="Brescovit A.D."/>
            <person name="Santos A.J."/>
        </authorList>
    </citation>
    <scope>NUCLEOTIDE SEQUENCE</scope>
    <source>
        <tissue evidence="2">Shoot tissue taken approximately 20 cm above the soil surface</tissue>
    </source>
</reference>